<keyword evidence="4" id="KW-1185">Reference proteome</keyword>
<gene>
    <name evidence="2" type="ORF">SETIT_9G488000v2</name>
</gene>
<sequence>MVGRVKVRQKPRKGSASTSARAALPAAEAEALLAFLEKTEAILAQARFLLRCASKWSLTTGRYSLPLIAALVAFSAEVNGVTSLSVEDIAQDISAGIRITLRRYKELVDALVHVARQLLPWGADVNAKNLLLNAQVLLRLMEMRSQSDPSEEFLESFAPNIAGIVRAYSSVDEDESKYLQIAPAEEKEFEDQKITEKGLSDAYQNVLERLAQIKKHGKVSKGADWRKRWKGGLELEPWMDPDVVDIDIGYDAPPPSFTAGMEELRIDAIRKAPAAPAASANHSQPGVRNGDACPPQKSARKKRGGKKMDDIDRIILGDDLVEMPDSPDGRKKRRKIGSCDGIDWEDCIIELLLLHGANEAEIEQGQNRRLLELHVFSALSGGKLKNGDAASQVFSI</sequence>
<dbReference type="InterPro" id="IPR053340">
    <property type="entry name" value="PTF2"/>
</dbReference>
<dbReference type="EMBL" id="CM003536">
    <property type="protein sequence ID" value="RCV45869.1"/>
    <property type="molecule type" value="Genomic_DNA"/>
</dbReference>
<dbReference type="STRING" id="4555.K4AMD4"/>
<dbReference type="PANTHER" id="PTHR48428:SF1">
    <property type="entry name" value="PLANT-SPECIFIC TFIIB-RELATED PROTEIN PTF2"/>
    <property type="match status" value="1"/>
</dbReference>
<feature type="region of interest" description="Disordered" evidence="1">
    <location>
        <begin position="273"/>
        <end position="308"/>
    </location>
</feature>
<protein>
    <submittedName>
        <fullName evidence="2 3">Uncharacterized protein</fullName>
    </submittedName>
</protein>
<dbReference type="OrthoDB" id="511529at2759"/>
<evidence type="ECO:0000313" key="3">
    <source>
        <dbReference type="EnsemblPlants" id="KQK91923"/>
    </source>
</evidence>
<dbReference type="EnsemblPlants" id="KQK91923">
    <property type="protein sequence ID" value="KQK91923"/>
    <property type="gene ID" value="SETIT_040075mg"/>
</dbReference>
<dbReference type="OMA" id="RIEDAKC"/>
<dbReference type="Gramene" id="KQK91923">
    <property type="protein sequence ID" value="KQK91923"/>
    <property type="gene ID" value="SETIT_040075mg"/>
</dbReference>
<accession>K4AMD4</accession>
<organism evidence="3 4">
    <name type="scientific">Setaria italica</name>
    <name type="common">Foxtail millet</name>
    <name type="synonym">Panicum italicum</name>
    <dbReference type="NCBI Taxonomy" id="4555"/>
    <lineage>
        <taxon>Eukaryota</taxon>
        <taxon>Viridiplantae</taxon>
        <taxon>Streptophyta</taxon>
        <taxon>Embryophyta</taxon>
        <taxon>Tracheophyta</taxon>
        <taxon>Spermatophyta</taxon>
        <taxon>Magnoliopsida</taxon>
        <taxon>Liliopsida</taxon>
        <taxon>Poales</taxon>
        <taxon>Poaceae</taxon>
        <taxon>PACMAD clade</taxon>
        <taxon>Panicoideae</taxon>
        <taxon>Panicodae</taxon>
        <taxon>Paniceae</taxon>
        <taxon>Cenchrinae</taxon>
        <taxon>Setaria</taxon>
    </lineage>
</organism>
<evidence type="ECO:0000256" key="1">
    <source>
        <dbReference type="SAM" id="MobiDB-lite"/>
    </source>
</evidence>
<dbReference type="HOGENOM" id="CLU_039109_0_0_1"/>
<reference evidence="2 4" key="1">
    <citation type="journal article" date="2012" name="Nat. Biotechnol.">
        <title>Reference genome sequence of the model plant Setaria.</title>
        <authorList>
            <person name="Bennetzen J.L."/>
            <person name="Schmutz J."/>
            <person name="Wang H."/>
            <person name="Percifield R."/>
            <person name="Hawkins J."/>
            <person name="Pontaroli A.C."/>
            <person name="Estep M."/>
            <person name="Feng L."/>
            <person name="Vaughn J.N."/>
            <person name="Grimwood J."/>
            <person name="Jenkins J."/>
            <person name="Barry K."/>
            <person name="Lindquist E."/>
            <person name="Hellsten U."/>
            <person name="Deshpande S."/>
            <person name="Wang X."/>
            <person name="Wu X."/>
            <person name="Mitros T."/>
            <person name="Triplett J."/>
            <person name="Yang X."/>
            <person name="Ye C.Y."/>
            <person name="Mauro-Herrera M."/>
            <person name="Wang L."/>
            <person name="Li P."/>
            <person name="Sharma M."/>
            <person name="Sharma R."/>
            <person name="Ronald P.C."/>
            <person name="Panaud O."/>
            <person name="Kellogg E.A."/>
            <person name="Brutnell T.P."/>
            <person name="Doust A.N."/>
            <person name="Tuskan G.A."/>
            <person name="Rokhsar D."/>
            <person name="Devos K.M."/>
        </authorList>
    </citation>
    <scope>NUCLEOTIDE SEQUENCE [LARGE SCALE GENOMIC DNA]</scope>
    <source>
        <strain evidence="4">cv. Yugu1</strain>
        <strain evidence="2">Yugu1</strain>
    </source>
</reference>
<dbReference type="eggNOG" id="KOG1598">
    <property type="taxonomic scope" value="Eukaryota"/>
</dbReference>
<dbReference type="Proteomes" id="UP000004995">
    <property type="component" value="Unassembled WGS sequence"/>
</dbReference>
<evidence type="ECO:0000313" key="2">
    <source>
        <dbReference type="EMBL" id="RCV45869.1"/>
    </source>
</evidence>
<proteinExistence type="predicted"/>
<reference evidence="2" key="2">
    <citation type="submission" date="2015-07" db="EMBL/GenBank/DDBJ databases">
        <authorList>
            <person name="Noorani M."/>
        </authorList>
    </citation>
    <scope>NUCLEOTIDE SEQUENCE</scope>
    <source>
        <strain evidence="2">Yugu1</strain>
    </source>
</reference>
<dbReference type="PANTHER" id="PTHR48428">
    <property type="entry name" value="PLANT-SPECIFIC TFIIB-RELATED PROTEIN PTF2"/>
    <property type="match status" value="1"/>
</dbReference>
<name>K4AMD4_SETIT</name>
<reference evidence="3" key="3">
    <citation type="submission" date="2018-08" db="UniProtKB">
        <authorList>
            <consortium name="EnsemblPlants"/>
        </authorList>
    </citation>
    <scope>IDENTIFICATION</scope>
    <source>
        <strain evidence="3">Yugu1</strain>
    </source>
</reference>
<evidence type="ECO:0000313" key="4">
    <source>
        <dbReference type="Proteomes" id="UP000004995"/>
    </source>
</evidence>
<dbReference type="EMBL" id="AGNK02006083">
    <property type="status" value="NOT_ANNOTATED_CDS"/>
    <property type="molecule type" value="Genomic_DNA"/>
</dbReference>
<dbReference type="AlphaFoldDB" id="K4AMD4"/>